<proteinExistence type="inferred from homology"/>
<organism evidence="5 6">
    <name type="scientific">Maritalea mediterranea</name>
    <dbReference type="NCBI Taxonomy" id="2909667"/>
    <lineage>
        <taxon>Bacteria</taxon>
        <taxon>Pseudomonadati</taxon>
        <taxon>Pseudomonadota</taxon>
        <taxon>Alphaproteobacteria</taxon>
        <taxon>Hyphomicrobiales</taxon>
        <taxon>Devosiaceae</taxon>
        <taxon>Maritalea</taxon>
    </lineage>
</organism>
<dbReference type="Pfam" id="PF00202">
    <property type="entry name" value="Aminotran_3"/>
    <property type="match status" value="1"/>
</dbReference>
<comment type="cofactor">
    <cofactor evidence="1">
        <name>pyridoxal 5'-phosphate</name>
        <dbReference type="ChEBI" id="CHEBI:597326"/>
    </cofactor>
</comment>
<dbReference type="CDD" id="cd00610">
    <property type="entry name" value="OAT_like"/>
    <property type="match status" value="1"/>
</dbReference>
<dbReference type="PROSITE" id="PS00600">
    <property type="entry name" value="AA_TRANSFER_CLASS_3"/>
    <property type="match status" value="1"/>
</dbReference>
<keyword evidence="5" id="KW-0032">Aminotransferase</keyword>
<dbReference type="Gene3D" id="3.90.1150.10">
    <property type="entry name" value="Aspartate Aminotransferase, domain 1"/>
    <property type="match status" value="1"/>
</dbReference>
<dbReference type="InterPro" id="IPR015424">
    <property type="entry name" value="PyrdxlP-dep_Trfase"/>
</dbReference>
<accession>A0ABS9EAJ6</accession>
<evidence type="ECO:0000256" key="2">
    <source>
        <dbReference type="ARBA" id="ARBA00008954"/>
    </source>
</evidence>
<name>A0ABS9EAJ6_9HYPH</name>
<reference evidence="5 6" key="1">
    <citation type="submission" date="2022-01" db="EMBL/GenBank/DDBJ databases">
        <title>Maritalea mediterranea sp. nov., isolated from marine plastic residues from the Malva-rosa beach (Valencia, Spain).</title>
        <authorList>
            <person name="Vidal-Verdu A."/>
            <person name="Molina-Menor E."/>
            <person name="Pascual J."/>
            <person name="Pereto J."/>
            <person name="Porcar M."/>
        </authorList>
    </citation>
    <scope>NUCLEOTIDE SEQUENCE [LARGE SCALE GENOMIC DNA]</scope>
    <source>
        <strain evidence="5 6">P4.10X</strain>
    </source>
</reference>
<gene>
    <name evidence="5" type="ORF">L1I42_12025</name>
</gene>
<dbReference type="InterPro" id="IPR015422">
    <property type="entry name" value="PyrdxlP-dep_Trfase_small"/>
</dbReference>
<evidence type="ECO:0000313" key="5">
    <source>
        <dbReference type="EMBL" id="MCF4099219.1"/>
    </source>
</evidence>
<keyword evidence="5" id="KW-0808">Transferase</keyword>
<evidence type="ECO:0000256" key="1">
    <source>
        <dbReference type="ARBA" id="ARBA00001933"/>
    </source>
</evidence>
<evidence type="ECO:0000313" key="6">
    <source>
        <dbReference type="Proteomes" id="UP001201217"/>
    </source>
</evidence>
<dbReference type="EMBL" id="JAKGTI010000002">
    <property type="protein sequence ID" value="MCF4099219.1"/>
    <property type="molecule type" value="Genomic_DNA"/>
</dbReference>
<sequence length="444" mass="48027">MSDHLFYQTRQTRPFIERAEGIYLWDAAGQRYLDGASGAMVSNVGHSHPHVLARMSAQMQSATFAYRLHFQSDIVEQFAARLAKKAPKGLDKVFFVSGGSEAVETAIKLARQATLARGEPERFKIMSRLPSYHGSTLGAVAVTGTPPFAEPFAPMMQAMPKVRAPLHYLDGLDPEDPGTAAHYLKEIEEAILAESPESLLAFLVEPVGGASTGALVPPKGYMEGLRALCDKYGLLLIYDEVMTGGGRTGTYFAADQYDAVPDMIISAKGLGGGYMPLGAVISRNDLVDDVLDHGGFLHGFTNAAMPLAAAAGMGVLDVVEEEQLCDRATRIGGVLFDRLRDLQSAYPFIGDVRGKGLLLAFELMADGQSKQVLPKELNAHVKLVNIAYENGLIIYSRRTRNGTEGDHFMICPPLITTAAQTDELVALLDKSLGQFADLYLKEVA</sequence>
<dbReference type="PIRSF" id="PIRSF000521">
    <property type="entry name" value="Transaminase_4ab_Lys_Orn"/>
    <property type="match status" value="1"/>
</dbReference>
<dbReference type="Proteomes" id="UP001201217">
    <property type="component" value="Unassembled WGS sequence"/>
</dbReference>
<comment type="similarity">
    <text evidence="2 4">Belongs to the class-III pyridoxal-phosphate-dependent aminotransferase family.</text>
</comment>
<dbReference type="InterPro" id="IPR015421">
    <property type="entry name" value="PyrdxlP-dep_Trfase_major"/>
</dbReference>
<dbReference type="RefSeq" id="WP_236114779.1">
    <property type="nucleotide sequence ID" value="NZ_JAKGTI010000002.1"/>
</dbReference>
<evidence type="ECO:0000256" key="4">
    <source>
        <dbReference type="RuleBase" id="RU003560"/>
    </source>
</evidence>
<dbReference type="SUPFAM" id="SSF53383">
    <property type="entry name" value="PLP-dependent transferases"/>
    <property type="match status" value="1"/>
</dbReference>
<dbReference type="PANTHER" id="PTHR43094:SF1">
    <property type="entry name" value="AMINOTRANSFERASE CLASS-III"/>
    <property type="match status" value="1"/>
</dbReference>
<dbReference type="InterPro" id="IPR005814">
    <property type="entry name" value="Aminotrans_3"/>
</dbReference>
<comment type="caution">
    <text evidence="5">The sequence shown here is derived from an EMBL/GenBank/DDBJ whole genome shotgun (WGS) entry which is preliminary data.</text>
</comment>
<keyword evidence="3 4" id="KW-0663">Pyridoxal phosphate</keyword>
<protein>
    <submittedName>
        <fullName evidence="5">Aminotransferase class III-fold pyridoxal phosphate-dependent enzyme</fullName>
    </submittedName>
</protein>
<dbReference type="PANTHER" id="PTHR43094">
    <property type="entry name" value="AMINOTRANSFERASE"/>
    <property type="match status" value="1"/>
</dbReference>
<keyword evidence="6" id="KW-1185">Reference proteome</keyword>
<dbReference type="GO" id="GO:0008483">
    <property type="term" value="F:transaminase activity"/>
    <property type="evidence" value="ECO:0007669"/>
    <property type="project" value="UniProtKB-KW"/>
</dbReference>
<dbReference type="InterPro" id="IPR049704">
    <property type="entry name" value="Aminotrans_3_PPA_site"/>
</dbReference>
<evidence type="ECO:0000256" key="3">
    <source>
        <dbReference type="ARBA" id="ARBA00022898"/>
    </source>
</evidence>
<dbReference type="Gene3D" id="3.40.640.10">
    <property type="entry name" value="Type I PLP-dependent aspartate aminotransferase-like (Major domain)"/>
    <property type="match status" value="1"/>
</dbReference>